<dbReference type="GO" id="GO:0009007">
    <property type="term" value="F:site-specific DNA-methyltransferase (adenine-specific) activity"/>
    <property type="evidence" value="ECO:0007669"/>
    <property type="project" value="UniProtKB-EC"/>
</dbReference>
<dbReference type="PANTHER" id="PTHR33841:SF1">
    <property type="entry name" value="DNA METHYLTRANSFERASE A"/>
    <property type="match status" value="1"/>
</dbReference>
<dbReference type="AlphaFoldDB" id="A0A848D7P9"/>
<gene>
    <name evidence="7" type="ORF">GIS02_00895</name>
</gene>
<dbReference type="GO" id="GO:0009307">
    <property type="term" value="P:DNA restriction-modification system"/>
    <property type="evidence" value="ECO:0007669"/>
    <property type="project" value="UniProtKB-KW"/>
</dbReference>
<evidence type="ECO:0000256" key="4">
    <source>
        <dbReference type="ARBA" id="ARBA00022747"/>
    </source>
</evidence>
<evidence type="ECO:0000256" key="5">
    <source>
        <dbReference type="ARBA" id="ARBA00047942"/>
    </source>
</evidence>
<comment type="catalytic activity">
    <reaction evidence="5">
        <text>a 2'-deoxyadenosine in DNA + S-adenosyl-L-methionine = an N(6)-methyl-2'-deoxyadenosine in DNA + S-adenosyl-L-homocysteine + H(+)</text>
        <dbReference type="Rhea" id="RHEA:15197"/>
        <dbReference type="Rhea" id="RHEA-COMP:12418"/>
        <dbReference type="Rhea" id="RHEA-COMP:12419"/>
        <dbReference type="ChEBI" id="CHEBI:15378"/>
        <dbReference type="ChEBI" id="CHEBI:57856"/>
        <dbReference type="ChEBI" id="CHEBI:59789"/>
        <dbReference type="ChEBI" id="CHEBI:90615"/>
        <dbReference type="ChEBI" id="CHEBI:90616"/>
        <dbReference type="EC" id="2.1.1.72"/>
    </reaction>
</comment>
<dbReference type="Proteomes" id="UP000606580">
    <property type="component" value="Unassembled WGS sequence"/>
</dbReference>
<dbReference type="EC" id="2.1.1.72" evidence="1"/>
<accession>A0A848D7P9</accession>
<evidence type="ECO:0000313" key="8">
    <source>
        <dbReference type="Proteomes" id="UP000606580"/>
    </source>
</evidence>
<protein>
    <recommendedName>
        <fullName evidence="1">site-specific DNA-methyltransferase (adenine-specific)</fullName>
        <ecNumber evidence="1">2.1.1.72</ecNumber>
    </recommendedName>
</protein>
<dbReference type="SUPFAM" id="SSF53335">
    <property type="entry name" value="S-adenosyl-L-methionine-dependent methyltransferases"/>
    <property type="match status" value="1"/>
</dbReference>
<dbReference type="Pfam" id="PF02384">
    <property type="entry name" value="N6_Mtase"/>
    <property type="match status" value="1"/>
</dbReference>
<evidence type="ECO:0000256" key="3">
    <source>
        <dbReference type="ARBA" id="ARBA00022679"/>
    </source>
</evidence>
<dbReference type="GO" id="GO:0008170">
    <property type="term" value="F:N-methyltransferase activity"/>
    <property type="evidence" value="ECO:0007669"/>
    <property type="project" value="InterPro"/>
</dbReference>
<feature type="domain" description="DNA methylase adenine-specific" evidence="6">
    <location>
        <begin position="313"/>
        <end position="522"/>
    </location>
</feature>
<sequence>MSTINERKVDETFDNLCSQLKYTRKNGLVKSDSDTEDESQRYIFKQVSEKLGADAVFFLKAESGQSIPLIYFHKLEYRDHDAIAKLHKQAWNMGQAPLLFIVLPNVVLIYNAYEHPKTLPNEKLDDEAGFIEELELFVKAKNKFKSDKLKKYCSSELLTGNYWQKCSEHFNDKNRVYQTLLDNLEFMRNQLLKKGLPIEVVHNLLTRSIFIKYLEDRTDKNGHNVFPKGFFSKFLPNARNFTDLLSDKNATDELFQYLNSKFNGDVFAVDKNGYEVSQKHLNLLKRMLKGDIYLEEGQMALWPLYSFDVIPIELISNIYQKFIHHEENENTTQKNGAHYTPYHLVTFLMDQVLPWEGESNKLKVLDPSCGSGVFLVESYRRLISRWMQANPNESPSAPDLKRILRENIFGVDKNSNAIRIAALSLYLTMCDYLEPRYIWNRVRFEPIINKNIFVSDFFEKDAPFLEKKYDLIIGNPPWASELPETAIEYLKSNDKPIGDNQIAQAFLWRVAELCKPSGEISIASRMA</sequence>
<dbReference type="Gene3D" id="3.40.50.150">
    <property type="entry name" value="Vaccinia Virus protein VP39"/>
    <property type="match status" value="1"/>
</dbReference>
<keyword evidence="4" id="KW-0680">Restriction system</keyword>
<dbReference type="InterPro" id="IPR002052">
    <property type="entry name" value="DNA_methylase_N6_adenine_CS"/>
</dbReference>
<dbReference type="InterPro" id="IPR003356">
    <property type="entry name" value="DNA_methylase_A-5"/>
</dbReference>
<dbReference type="GO" id="GO:0003677">
    <property type="term" value="F:DNA binding"/>
    <property type="evidence" value="ECO:0007669"/>
    <property type="project" value="InterPro"/>
</dbReference>
<keyword evidence="3" id="KW-0808">Transferase</keyword>
<organism evidence="7 8">
    <name type="scientific">Candidatus Ethanoperedens thermophilum</name>
    <dbReference type="NCBI Taxonomy" id="2766897"/>
    <lineage>
        <taxon>Archaea</taxon>
        <taxon>Methanobacteriati</taxon>
        <taxon>Methanobacteriota</taxon>
        <taxon>Stenosarchaea group</taxon>
        <taxon>Methanomicrobia</taxon>
        <taxon>Methanosarcinales</taxon>
        <taxon>Methanosarcinales incertae sedis</taxon>
        <taxon>GOM Arc I cluster</taxon>
        <taxon>Candidatus Ethanoperedens</taxon>
    </lineage>
</organism>
<evidence type="ECO:0000313" key="7">
    <source>
        <dbReference type="EMBL" id="NMG82746.1"/>
    </source>
</evidence>
<feature type="non-terminal residue" evidence="7">
    <location>
        <position position="527"/>
    </location>
</feature>
<dbReference type="GO" id="GO:0032259">
    <property type="term" value="P:methylation"/>
    <property type="evidence" value="ECO:0007669"/>
    <property type="project" value="UniProtKB-KW"/>
</dbReference>
<dbReference type="InterPro" id="IPR050953">
    <property type="entry name" value="N4_N6_ade-DNA_methylase"/>
</dbReference>
<dbReference type="PRINTS" id="PR00507">
    <property type="entry name" value="N12N6MTFRASE"/>
</dbReference>
<evidence type="ECO:0000259" key="6">
    <source>
        <dbReference type="Pfam" id="PF02384"/>
    </source>
</evidence>
<dbReference type="InterPro" id="IPR029063">
    <property type="entry name" value="SAM-dependent_MTases_sf"/>
</dbReference>
<name>A0A848D7P9_9EURY</name>
<dbReference type="EMBL" id="WNEG01000021">
    <property type="protein sequence ID" value="NMG82746.1"/>
    <property type="molecule type" value="Genomic_DNA"/>
</dbReference>
<evidence type="ECO:0000256" key="2">
    <source>
        <dbReference type="ARBA" id="ARBA00022603"/>
    </source>
</evidence>
<comment type="caution">
    <text evidence="7">The sequence shown here is derived from an EMBL/GenBank/DDBJ whole genome shotgun (WGS) entry which is preliminary data.</text>
</comment>
<proteinExistence type="predicted"/>
<evidence type="ECO:0000256" key="1">
    <source>
        <dbReference type="ARBA" id="ARBA00011900"/>
    </source>
</evidence>
<dbReference type="PROSITE" id="PS00092">
    <property type="entry name" value="N6_MTASE"/>
    <property type="match status" value="1"/>
</dbReference>
<dbReference type="PANTHER" id="PTHR33841">
    <property type="entry name" value="DNA METHYLTRANSFERASE YEEA-RELATED"/>
    <property type="match status" value="1"/>
</dbReference>
<keyword evidence="2 7" id="KW-0489">Methyltransferase</keyword>
<reference evidence="7" key="1">
    <citation type="journal article" date="2020" name="MBio">
        <title>'Candidatus Ethanoperedens,' a Thermophilic Genus of Archaea Mediating the Anaerobic Oxidation of Ethane.</title>
        <authorList>
            <person name="Hahn C.J."/>
            <person name="Laso-Perez R."/>
            <person name="Vulcano F."/>
            <person name="Vaziourakis K.M."/>
            <person name="Stokke R."/>
            <person name="Steen I.H."/>
            <person name="Teske A."/>
            <person name="Boetius A."/>
            <person name="Liebeke M."/>
            <person name="Amann R."/>
            <person name="Knittel K."/>
            <person name="Wegener G."/>
        </authorList>
    </citation>
    <scope>NUCLEOTIDE SEQUENCE</scope>
    <source>
        <strain evidence="7">GoM-Arc1-LC-WB58</strain>
    </source>
</reference>